<keyword evidence="5" id="KW-0418">Kinase</keyword>
<organism evidence="8 9">
    <name type="scientific">Paracoccus rhizosphaerae</name>
    <dbReference type="NCBI Taxonomy" id="1133347"/>
    <lineage>
        <taxon>Bacteria</taxon>
        <taxon>Pseudomonadati</taxon>
        <taxon>Pseudomonadota</taxon>
        <taxon>Alphaproteobacteria</taxon>
        <taxon>Rhodobacterales</taxon>
        <taxon>Paracoccaceae</taxon>
        <taxon>Paracoccus</taxon>
    </lineage>
</organism>
<dbReference type="EMBL" id="JBHLWQ010000128">
    <property type="protein sequence ID" value="MFC0201398.1"/>
    <property type="molecule type" value="Genomic_DNA"/>
</dbReference>
<feature type="transmembrane region" description="Helical" evidence="7">
    <location>
        <begin position="132"/>
        <end position="154"/>
    </location>
</feature>
<evidence type="ECO:0000256" key="5">
    <source>
        <dbReference type="ARBA" id="ARBA00022777"/>
    </source>
</evidence>
<comment type="caution">
    <text evidence="8">The sequence shown here is derived from an EMBL/GenBank/DDBJ whole genome shotgun (WGS) entry which is preliminary data.</text>
</comment>
<dbReference type="InterPro" id="IPR050428">
    <property type="entry name" value="TCS_sensor_his_kinase"/>
</dbReference>
<name>A0ABV6CQZ2_9RHOB</name>
<keyword evidence="4" id="KW-0808">Transferase</keyword>
<protein>
    <recommendedName>
        <fullName evidence="2">histidine kinase</fullName>
        <ecNumber evidence="2">2.7.13.3</ecNumber>
    </recommendedName>
</protein>
<dbReference type="PANTHER" id="PTHR45436:SF5">
    <property type="entry name" value="SENSOR HISTIDINE KINASE TRCS"/>
    <property type="match status" value="1"/>
</dbReference>
<evidence type="ECO:0000256" key="1">
    <source>
        <dbReference type="ARBA" id="ARBA00000085"/>
    </source>
</evidence>
<dbReference type="RefSeq" id="WP_265508819.1">
    <property type="nucleotide sequence ID" value="NZ_JAOTBE010000119.1"/>
</dbReference>
<feature type="compositionally biased region" description="Polar residues" evidence="6">
    <location>
        <begin position="396"/>
        <end position="405"/>
    </location>
</feature>
<dbReference type="EC" id="2.7.13.3" evidence="2"/>
<dbReference type="Proteomes" id="UP001589795">
    <property type="component" value="Unassembled WGS sequence"/>
</dbReference>
<keyword evidence="7" id="KW-1133">Transmembrane helix</keyword>
<evidence type="ECO:0000256" key="6">
    <source>
        <dbReference type="SAM" id="MobiDB-lite"/>
    </source>
</evidence>
<evidence type="ECO:0000256" key="3">
    <source>
        <dbReference type="ARBA" id="ARBA00022553"/>
    </source>
</evidence>
<evidence type="ECO:0000313" key="8">
    <source>
        <dbReference type="EMBL" id="MFC0201398.1"/>
    </source>
</evidence>
<evidence type="ECO:0000313" key="9">
    <source>
        <dbReference type="Proteomes" id="UP001589795"/>
    </source>
</evidence>
<evidence type="ECO:0000256" key="4">
    <source>
        <dbReference type="ARBA" id="ARBA00022679"/>
    </source>
</evidence>
<sequence length="405" mass="42355">MTRPWSLRGRLVRRVVLGACAAWLAGVVLAATVISHEMSELMDDSLEASARLSLALYRGAGQLGPLPPGDSAIRIVDGDMAVTDAPWAPVTDDGGQDLPGWRVFRLADPDSDLVVEVGHTNAWRRDELRESLAWLVALMLPVLLAAPVAIRGAVGSALRPATRFADGLRGRSAQDLSPVAAPDLPAELTPIPQALNSYLDTIRDDLLLQLSRADARASGAGRSGPSCSGSGRASAGCPAARSARPPAPAGSCCRASGDRRAPGSDGRRWRVRCDTRPRLTPRAGSARCESCARPSRRSAAPRTVGPLRADRSPQNVRQERRTVADGRVFGRRGPGDAGADMQGAAPPILNRVIASAPISVRLGGATTRSFIRSTTIVPPARNAPNCPAGPIGATCPTASSGDKGR</sequence>
<reference evidence="8 9" key="1">
    <citation type="submission" date="2024-09" db="EMBL/GenBank/DDBJ databases">
        <authorList>
            <person name="Sun Q."/>
            <person name="Mori K."/>
        </authorList>
    </citation>
    <scope>NUCLEOTIDE SEQUENCE [LARGE SCALE GENOMIC DNA]</scope>
    <source>
        <strain evidence="8 9">CCM 7904</strain>
    </source>
</reference>
<evidence type="ECO:0000256" key="7">
    <source>
        <dbReference type="SAM" id="Phobius"/>
    </source>
</evidence>
<feature type="region of interest" description="Disordered" evidence="6">
    <location>
        <begin position="217"/>
        <end position="320"/>
    </location>
</feature>
<comment type="catalytic activity">
    <reaction evidence="1">
        <text>ATP + protein L-histidine = ADP + protein N-phospho-L-histidine.</text>
        <dbReference type="EC" id="2.7.13.3"/>
    </reaction>
</comment>
<gene>
    <name evidence="8" type="ORF">ACFFIZ_14045</name>
</gene>
<evidence type="ECO:0000256" key="2">
    <source>
        <dbReference type="ARBA" id="ARBA00012438"/>
    </source>
</evidence>
<keyword evidence="7" id="KW-0472">Membrane</keyword>
<dbReference type="PANTHER" id="PTHR45436">
    <property type="entry name" value="SENSOR HISTIDINE KINASE YKOH"/>
    <property type="match status" value="1"/>
</dbReference>
<accession>A0ABV6CQZ2</accession>
<proteinExistence type="predicted"/>
<keyword evidence="7" id="KW-0812">Transmembrane</keyword>
<feature type="compositionally biased region" description="Low complexity" evidence="6">
    <location>
        <begin position="285"/>
        <end position="302"/>
    </location>
</feature>
<keyword evidence="9" id="KW-1185">Reference proteome</keyword>
<feature type="compositionally biased region" description="Basic and acidic residues" evidence="6">
    <location>
        <begin position="256"/>
        <end position="277"/>
    </location>
</feature>
<feature type="region of interest" description="Disordered" evidence="6">
    <location>
        <begin position="379"/>
        <end position="405"/>
    </location>
</feature>
<keyword evidence="3" id="KW-0597">Phosphoprotein</keyword>
<feature type="compositionally biased region" description="Low complexity" evidence="6">
    <location>
        <begin position="217"/>
        <end position="255"/>
    </location>
</feature>